<comment type="caution">
    <text evidence="11">The sequence shown here is derived from an EMBL/GenBank/DDBJ whole genome shotgun (WGS) entry which is preliminary data.</text>
</comment>
<dbReference type="GO" id="GO:0005249">
    <property type="term" value="F:voltage-gated potassium channel activity"/>
    <property type="evidence" value="ECO:0007669"/>
    <property type="project" value="InterPro"/>
</dbReference>
<dbReference type="PANTHER" id="PTHR11537">
    <property type="entry name" value="VOLTAGE-GATED POTASSIUM CHANNEL"/>
    <property type="match status" value="1"/>
</dbReference>
<dbReference type="STRING" id="101091.A0A1C7N9G3"/>
<organism evidence="11 12">
    <name type="scientific">Choanephora cucurbitarum</name>
    <dbReference type="NCBI Taxonomy" id="101091"/>
    <lineage>
        <taxon>Eukaryota</taxon>
        <taxon>Fungi</taxon>
        <taxon>Fungi incertae sedis</taxon>
        <taxon>Mucoromycota</taxon>
        <taxon>Mucoromycotina</taxon>
        <taxon>Mucoromycetes</taxon>
        <taxon>Mucorales</taxon>
        <taxon>Mucorineae</taxon>
        <taxon>Choanephoraceae</taxon>
        <taxon>Choanephoroideae</taxon>
        <taxon>Choanephora</taxon>
    </lineage>
</organism>
<evidence type="ECO:0000256" key="5">
    <source>
        <dbReference type="ARBA" id="ARBA00023065"/>
    </source>
</evidence>
<dbReference type="GO" id="GO:0008076">
    <property type="term" value="C:voltage-gated potassium channel complex"/>
    <property type="evidence" value="ECO:0007669"/>
    <property type="project" value="InterPro"/>
</dbReference>
<dbReference type="Pfam" id="PF07885">
    <property type="entry name" value="Ion_trans_2"/>
    <property type="match status" value="1"/>
</dbReference>
<dbReference type="InParanoid" id="A0A1C7N9G3"/>
<keyword evidence="7" id="KW-0407">Ion channel</keyword>
<proteinExistence type="predicted"/>
<feature type="region of interest" description="Disordered" evidence="8">
    <location>
        <begin position="366"/>
        <end position="396"/>
    </location>
</feature>
<evidence type="ECO:0000256" key="2">
    <source>
        <dbReference type="ARBA" id="ARBA00022448"/>
    </source>
</evidence>
<feature type="region of interest" description="Disordered" evidence="8">
    <location>
        <begin position="1"/>
        <end position="41"/>
    </location>
</feature>
<feature type="transmembrane region" description="Helical" evidence="9">
    <location>
        <begin position="247"/>
        <end position="267"/>
    </location>
</feature>
<keyword evidence="3 9" id="KW-0812">Transmembrane</keyword>
<dbReference type="EMBL" id="LUGH01000416">
    <property type="protein sequence ID" value="OBZ85266.1"/>
    <property type="molecule type" value="Genomic_DNA"/>
</dbReference>
<dbReference type="Proteomes" id="UP000093000">
    <property type="component" value="Unassembled WGS sequence"/>
</dbReference>
<keyword evidence="2" id="KW-0813">Transport</keyword>
<feature type="region of interest" description="Disordered" evidence="8">
    <location>
        <begin position="297"/>
        <end position="324"/>
    </location>
</feature>
<feature type="transmembrane region" description="Helical" evidence="9">
    <location>
        <begin position="177"/>
        <end position="198"/>
    </location>
</feature>
<reference evidence="11 12" key="1">
    <citation type="submission" date="2016-03" db="EMBL/GenBank/DDBJ databases">
        <title>Choanephora cucurbitarum.</title>
        <authorList>
            <person name="Min B."/>
            <person name="Park H."/>
            <person name="Park J.-H."/>
            <person name="Shin H.-D."/>
            <person name="Choi I.-G."/>
        </authorList>
    </citation>
    <scope>NUCLEOTIDE SEQUENCE [LARGE SCALE GENOMIC DNA]</scope>
    <source>
        <strain evidence="11 12">KUS-F28377</strain>
    </source>
</reference>
<dbReference type="PRINTS" id="PR00169">
    <property type="entry name" value="KCHANNEL"/>
</dbReference>
<evidence type="ECO:0000256" key="4">
    <source>
        <dbReference type="ARBA" id="ARBA00022989"/>
    </source>
</evidence>
<accession>A0A1C7N9G3</accession>
<dbReference type="Gene3D" id="1.10.287.70">
    <property type="match status" value="2"/>
</dbReference>
<dbReference type="InterPro" id="IPR013099">
    <property type="entry name" value="K_chnl_dom"/>
</dbReference>
<sequence>MGLFRSTDYTRHQDEETEPLHHGEAIEMTEPGRSSEDMPYHPEHKFYRKLGQIAEEGWASVANFVVHPPQPRSSTHIEVDDPPPKTPEINNDMKRKLYFLLEEPASSAGAFWINMFVTFLIIFSAVTTTIETIPSFRSAKSNRVWFHLESTMVALFTLEYLLRMFAHSDSLRMLKKFFLFTCIVLFSTLLYFAERGIWDETLETFVDSEGSPSSFDSIPAAFWFVLVTITTTGYGDMVPTTFIGKLITFPAMIFGVLLIALPSIIVGRNFTIVWESMRRRQFTARLSNPIGDDILMSVPPPPPSSLGNPPVHRSPPRPSTPNFGILPNANEAEILSQLEALMALTLKNQVAINRIASALERQGILPPHSEEVPGDGIVSSKTKGKGPLLDNNPFED</sequence>
<keyword evidence="4 9" id="KW-1133">Transmembrane helix</keyword>
<evidence type="ECO:0000259" key="10">
    <source>
        <dbReference type="Pfam" id="PF07885"/>
    </source>
</evidence>
<evidence type="ECO:0000256" key="1">
    <source>
        <dbReference type="ARBA" id="ARBA00004141"/>
    </source>
</evidence>
<feature type="transmembrane region" description="Helical" evidence="9">
    <location>
        <begin position="105"/>
        <end position="125"/>
    </location>
</feature>
<feature type="transmembrane region" description="Helical" evidence="9">
    <location>
        <begin position="145"/>
        <end position="165"/>
    </location>
</feature>
<evidence type="ECO:0000256" key="3">
    <source>
        <dbReference type="ARBA" id="ARBA00022692"/>
    </source>
</evidence>
<feature type="transmembrane region" description="Helical" evidence="9">
    <location>
        <begin position="218"/>
        <end position="235"/>
    </location>
</feature>
<dbReference type="InterPro" id="IPR028325">
    <property type="entry name" value="VG_K_chnl"/>
</dbReference>
<dbReference type="GO" id="GO:0001508">
    <property type="term" value="P:action potential"/>
    <property type="evidence" value="ECO:0007669"/>
    <property type="project" value="TreeGrafter"/>
</dbReference>
<dbReference type="AlphaFoldDB" id="A0A1C7N9G3"/>
<keyword evidence="5" id="KW-0406">Ion transport</keyword>
<evidence type="ECO:0000313" key="11">
    <source>
        <dbReference type="EMBL" id="OBZ85266.1"/>
    </source>
</evidence>
<feature type="domain" description="Potassium channel" evidence="10">
    <location>
        <begin position="182"/>
        <end position="262"/>
    </location>
</feature>
<evidence type="ECO:0000256" key="7">
    <source>
        <dbReference type="ARBA" id="ARBA00023303"/>
    </source>
</evidence>
<gene>
    <name evidence="11" type="primary">KCND1</name>
    <name evidence="11" type="ORF">A0J61_06685</name>
</gene>
<evidence type="ECO:0000313" key="12">
    <source>
        <dbReference type="Proteomes" id="UP000093000"/>
    </source>
</evidence>
<feature type="compositionally biased region" description="Basic and acidic residues" evidence="8">
    <location>
        <begin position="8"/>
        <end position="25"/>
    </location>
</feature>
<name>A0A1C7N9G3_9FUNG</name>
<comment type="subcellular location">
    <subcellularLocation>
        <location evidence="1">Membrane</location>
        <topology evidence="1">Multi-pass membrane protein</topology>
    </subcellularLocation>
</comment>
<evidence type="ECO:0000256" key="6">
    <source>
        <dbReference type="ARBA" id="ARBA00023136"/>
    </source>
</evidence>
<protein>
    <submittedName>
        <fullName evidence="11">Potassium voltage-gated channel subfamily D member 1</fullName>
    </submittedName>
</protein>
<keyword evidence="6 9" id="KW-0472">Membrane</keyword>
<evidence type="ECO:0000256" key="9">
    <source>
        <dbReference type="SAM" id="Phobius"/>
    </source>
</evidence>
<keyword evidence="12" id="KW-1185">Reference proteome</keyword>
<dbReference type="OrthoDB" id="415460at2759"/>
<evidence type="ECO:0000256" key="8">
    <source>
        <dbReference type="SAM" id="MobiDB-lite"/>
    </source>
</evidence>
<dbReference type="PANTHER" id="PTHR11537:SF254">
    <property type="entry name" value="POTASSIUM VOLTAGE-GATED CHANNEL PROTEIN SHAB"/>
    <property type="match status" value="1"/>
</dbReference>
<dbReference type="SUPFAM" id="SSF81324">
    <property type="entry name" value="Voltage-gated potassium channels"/>
    <property type="match status" value="1"/>
</dbReference>